<dbReference type="Proteomes" id="UP000078540">
    <property type="component" value="Unassembled WGS sequence"/>
</dbReference>
<accession>A0A195BKW8</accession>
<keyword evidence="2" id="KW-1185">Reference proteome</keyword>
<dbReference type="AlphaFoldDB" id="A0A195BKW8"/>
<reference evidence="1 2" key="1">
    <citation type="submission" date="2015-09" db="EMBL/GenBank/DDBJ databases">
        <title>Atta colombica WGS genome.</title>
        <authorList>
            <person name="Nygaard S."/>
            <person name="Hu H."/>
            <person name="Boomsma J."/>
            <person name="Zhang G."/>
        </authorList>
    </citation>
    <scope>NUCLEOTIDE SEQUENCE [LARGE SCALE GENOMIC DNA]</scope>
    <source>
        <strain evidence="1">Treedump-2</strain>
        <tissue evidence="1">Whole body</tissue>
    </source>
</reference>
<name>A0A195BKW8_9HYME</name>
<proteinExistence type="predicted"/>
<protein>
    <submittedName>
        <fullName evidence="1">Uncharacterized protein</fullName>
    </submittedName>
</protein>
<dbReference type="EMBL" id="KQ976453">
    <property type="protein sequence ID" value="KYM85414.1"/>
    <property type="molecule type" value="Genomic_DNA"/>
</dbReference>
<evidence type="ECO:0000313" key="1">
    <source>
        <dbReference type="EMBL" id="KYM85414.1"/>
    </source>
</evidence>
<organism evidence="1 2">
    <name type="scientific">Atta colombica</name>
    <dbReference type="NCBI Taxonomy" id="520822"/>
    <lineage>
        <taxon>Eukaryota</taxon>
        <taxon>Metazoa</taxon>
        <taxon>Ecdysozoa</taxon>
        <taxon>Arthropoda</taxon>
        <taxon>Hexapoda</taxon>
        <taxon>Insecta</taxon>
        <taxon>Pterygota</taxon>
        <taxon>Neoptera</taxon>
        <taxon>Endopterygota</taxon>
        <taxon>Hymenoptera</taxon>
        <taxon>Apocrita</taxon>
        <taxon>Aculeata</taxon>
        <taxon>Formicoidea</taxon>
        <taxon>Formicidae</taxon>
        <taxon>Myrmicinae</taxon>
        <taxon>Atta</taxon>
    </lineage>
</organism>
<evidence type="ECO:0000313" key="2">
    <source>
        <dbReference type="Proteomes" id="UP000078540"/>
    </source>
</evidence>
<sequence length="164" mass="18935">MLETVFNYVWIQIKLKRLKLIEIEDIQSFDRFAVICTSVCAVSDANGIDFNRELICNKSCLCARILRNSLERDEYCGVEGKVKSSLETFKAARERRDRNSAYFTENRIARNCPSERSSSSPFRIFRDDCKGHYPAICDSSHAGIDQLLLSGNFFHETFSQRITR</sequence>
<gene>
    <name evidence="1" type="ORF">ALC53_04657</name>
</gene>